<keyword evidence="1" id="KW-1133">Transmembrane helix</keyword>
<dbReference type="SUPFAM" id="SSF55073">
    <property type="entry name" value="Nucleotide cyclase"/>
    <property type="match status" value="1"/>
</dbReference>
<dbReference type="Pfam" id="PF00990">
    <property type="entry name" value="GGDEF"/>
    <property type="match status" value="1"/>
</dbReference>
<keyword evidence="1" id="KW-0812">Transmembrane</keyword>
<dbReference type="EMBL" id="BAABBN010000007">
    <property type="protein sequence ID" value="GAA3931003.1"/>
    <property type="molecule type" value="Genomic_DNA"/>
</dbReference>
<keyword evidence="1" id="KW-0472">Membrane</keyword>
<dbReference type="SMART" id="SM00267">
    <property type="entry name" value="GGDEF"/>
    <property type="match status" value="1"/>
</dbReference>
<evidence type="ECO:0000259" key="2">
    <source>
        <dbReference type="PROSITE" id="PS50887"/>
    </source>
</evidence>
<accession>A0ABP7MVY7</accession>
<feature type="transmembrane region" description="Helical" evidence="1">
    <location>
        <begin position="26"/>
        <end position="45"/>
    </location>
</feature>
<feature type="domain" description="GGDEF" evidence="2">
    <location>
        <begin position="191"/>
        <end position="327"/>
    </location>
</feature>
<dbReference type="InterPro" id="IPR000160">
    <property type="entry name" value="GGDEF_dom"/>
</dbReference>
<protein>
    <submittedName>
        <fullName evidence="3">GGDEF domain-containing protein</fullName>
    </submittedName>
</protein>
<name>A0ABP7MVY7_9GAMM</name>
<gene>
    <name evidence="3" type="ORF">GCM10022277_29680</name>
</gene>
<evidence type="ECO:0000256" key="1">
    <source>
        <dbReference type="SAM" id="Phobius"/>
    </source>
</evidence>
<dbReference type="PROSITE" id="PS50887">
    <property type="entry name" value="GGDEF"/>
    <property type="match status" value="1"/>
</dbReference>
<dbReference type="InterPro" id="IPR043128">
    <property type="entry name" value="Rev_trsase/Diguanyl_cyclase"/>
</dbReference>
<organism evidence="3 4">
    <name type="scientific">Litoribacillus peritrichatus</name>
    <dbReference type="NCBI Taxonomy" id="718191"/>
    <lineage>
        <taxon>Bacteria</taxon>
        <taxon>Pseudomonadati</taxon>
        <taxon>Pseudomonadota</taxon>
        <taxon>Gammaproteobacteria</taxon>
        <taxon>Oceanospirillales</taxon>
        <taxon>Oceanospirillaceae</taxon>
        <taxon>Litoribacillus</taxon>
    </lineage>
</organism>
<evidence type="ECO:0000313" key="3">
    <source>
        <dbReference type="EMBL" id="GAA3931003.1"/>
    </source>
</evidence>
<feature type="transmembrane region" description="Helical" evidence="1">
    <location>
        <begin position="65"/>
        <end position="82"/>
    </location>
</feature>
<keyword evidence="4" id="KW-1185">Reference proteome</keyword>
<feature type="transmembrane region" description="Helical" evidence="1">
    <location>
        <begin position="89"/>
        <end position="106"/>
    </location>
</feature>
<comment type="caution">
    <text evidence="3">The sequence shown here is derived from an EMBL/GenBank/DDBJ whole genome shotgun (WGS) entry which is preliminary data.</text>
</comment>
<proteinExistence type="predicted"/>
<dbReference type="Gene3D" id="3.30.70.270">
    <property type="match status" value="1"/>
</dbReference>
<dbReference type="NCBIfam" id="TIGR00254">
    <property type="entry name" value="GGDEF"/>
    <property type="match status" value="1"/>
</dbReference>
<dbReference type="Proteomes" id="UP001501565">
    <property type="component" value="Unassembled WGS sequence"/>
</dbReference>
<evidence type="ECO:0000313" key="4">
    <source>
        <dbReference type="Proteomes" id="UP001501565"/>
    </source>
</evidence>
<reference evidence="4" key="1">
    <citation type="journal article" date="2019" name="Int. J. Syst. Evol. Microbiol.">
        <title>The Global Catalogue of Microorganisms (GCM) 10K type strain sequencing project: providing services to taxonomists for standard genome sequencing and annotation.</title>
        <authorList>
            <consortium name="The Broad Institute Genomics Platform"/>
            <consortium name="The Broad Institute Genome Sequencing Center for Infectious Disease"/>
            <person name="Wu L."/>
            <person name="Ma J."/>
        </authorList>
    </citation>
    <scope>NUCLEOTIDE SEQUENCE [LARGE SCALE GENOMIC DNA]</scope>
    <source>
        <strain evidence="4">JCM 17551</strain>
    </source>
</reference>
<dbReference type="InterPro" id="IPR029787">
    <property type="entry name" value="Nucleotide_cyclase"/>
</dbReference>
<feature type="transmembrane region" description="Helical" evidence="1">
    <location>
        <begin position="121"/>
        <end position="139"/>
    </location>
</feature>
<sequence>MVGIMDWLYRAWYQTGDFAESLRPHIFWLVVFVVTFALQLFLNGWIGDVKPVSEWDWVDILGEGAAAFCVFAWLLIILSIRLKGRVTNLFALGFIGVFVSLFQDVLDEFYQLPKVVSWDSWLESMPVGLVILTYAFLLWRREQRQINRYMQKRELFHRNTQTMDGGLALPTFQYLKNQLAWLCSNDPQSWRHAALVFIEIHQYNDISHDHGGQEADRFLHVVSELILLNLNRNDLLCRYAGGRFTILILEAKNKDLKKYTSSLIKAVNHFTYRTSNQVEEFDVQASAAFSKAWHTNNPEELIEQGLQALRDAALAQKHCEPLTVAEG</sequence>